<dbReference type="OrthoDB" id="977790at2"/>
<feature type="transmembrane region" description="Helical" evidence="1">
    <location>
        <begin position="177"/>
        <end position="196"/>
    </location>
</feature>
<feature type="transmembrane region" description="Helical" evidence="1">
    <location>
        <begin position="106"/>
        <end position="127"/>
    </location>
</feature>
<dbReference type="Proteomes" id="UP000244527">
    <property type="component" value="Chromosome"/>
</dbReference>
<gene>
    <name evidence="2" type="ORF">FFWV33_03065</name>
</gene>
<evidence type="ECO:0000313" key="2">
    <source>
        <dbReference type="EMBL" id="AWG20585.1"/>
    </source>
</evidence>
<feature type="transmembrane region" description="Helical" evidence="1">
    <location>
        <begin position="74"/>
        <end position="94"/>
    </location>
</feature>
<dbReference type="RefSeq" id="WP_108739544.1">
    <property type="nucleotide sequence ID" value="NZ_CP020918.1"/>
</dbReference>
<keyword evidence="3" id="KW-1185">Reference proteome</keyword>
<proteinExistence type="predicted"/>
<keyword evidence="1" id="KW-0472">Membrane</keyword>
<organism evidence="2 3">
    <name type="scientific">Flavobacterium faecale</name>
    <dbReference type="NCBI Taxonomy" id="1355330"/>
    <lineage>
        <taxon>Bacteria</taxon>
        <taxon>Pseudomonadati</taxon>
        <taxon>Bacteroidota</taxon>
        <taxon>Flavobacteriia</taxon>
        <taxon>Flavobacteriales</taxon>
        <taxon>Flavobacteriaceae</taxon>
        <taxon>Flavobacterium</taxon>
    </lineage>
</organism>
<sequence length="243" mass="27965">MSNSSTVNLDIKSVSSTRLQLVFALCFPFFTILALGIDSVAFTEQYFDGRQITNVMALLYFAGFYYAAEKQLKKLMLVMVGLSYIGELIFCKLLGMYDYRTDMIPFYVPLGHAIVYASGYVYAYTTWAYAKEKHIQKYFLLFFALLFLGVAIFLQDYFSLLFGVGFFWLLKRKQWQNLYCFIALCVVFIELVGTYFKCWAWEPTIFGYLPASNPPMGAVFFYAGGDSLLAKIVKAWDTKKNKK</sequence>
<keyword evidence="1" id="KW-0812">Transmembrane</keyword>
<keyword evidence="1" id="KW-1133">Transmembrane helix</keyword>
<dbReference type="AlphaFoldDB" id="A0A2S1LA21"/>
<dbReference type="EMBL" id="CP020918">
    <property type="protein sequence ID" value="AWG20585.1"/>
    <property type="molecule type" value="Genomic_DNA"/>
</dbReference>
<accession>A0A2S1LA21</accession>
<dbReference type="KEGG" id="ffa:FFWV33_03065"/>
<feature type="transmembrane region" description="Helical" evidence="1">
    <location>
        <begin position="20"/>
        <end position="40"/>
    </location>
</feature>
<evidence type="ECO:0000256" key="1">
    <source>
        <dbReference type="SAM" id="Phobius"/>
    </source>
</evidence>
<feature type="transmembrane region" description="Helical" evidence="1">
    <location>
        <begin position="216"/>
        <end position="233"/>
    </location>
</feature>
<protein>
    <submittedName>
        <fullName evidence="2">Uncharacterized protein</fullName>
    </submittedName>
</protein>
<reference evidence="2 3" key="1">
    <citation type="submission" date="2017-04" db="EMBL/GenBank/DDBJ databases">
        <title>Compelte genome sequence of WV33.</title>
        <authorList>
            <person name="Lee P.C."/>
        </authorList>
    </citation>
    <scope>NUCLEOTIDE SEQUENCE [LARGE SCALE GENOMIC DNA]</scope>
    <source>
        <strain evidence="2 3">WV33</strain>
    </source>
</reference>
<evidence type="ECO:0000313" key="3">
    <source>
        <dbReference type="Proteomes" id="UP000244527"/>
    </source>
</evidence>
<name>A0A2S1LA21_9FLAO</name>
<feature type="transmembrane region" description="Helical" evidence="1">
    <location>
        <begin position="139"/>
        <end position="170"/>
    </location>
</feature>